<dbReference type="AlphaFoldDB" id="A0A1V8TII7"/>
<reference evidence="9" key="1">
    <citation type="submission" date="2017-03" db="EMBL/GenBank/DDBJ databases">
        <title>Genomes of endolithic fungi from Antarctica.</title>
        <authorList>
            <person name="Coleine C."/>
            <person name="Masonjones S."/>
            <person name="Stajich J.E."/>
        </authorList>
    </citation>
    <scope>NUCLEOTIDE SEQUENCE [LARGE SCALE GENOMIC DNA]</scope>
    <source>
        <strain evidence="9">CCFEE 5527</strain>
    </source>
</reference>
<feature type="domain" description="RING-type" evidence="7">
    <location>
        <begin position="72"/>
        <end position="113"/>
    </location>
</feature>
<dbReference type="InParanoid" id="A0A1V8TII7"/>
<dbReference type="Gene3D" id="3.30.40.10">
    <property type="entry name" value="Zinc/RING finger domain, C3HC4 (zinc finger)"/>
    <property type="match status" value="1"/>
</dbReference>
<keyword evidence="3" id="KW-0862">Zinc</keyword>
<protein>
    <recommendedName>
        <fullName evidence="7">RING-type domain-containing protein</fullName>
    </recommendedName>
</protein>
<evidence type="ECO:0000313" key="8">
    <source>
        <dbReference type="EMBL" id="OQO11193.1"/>
    </source>
</evidence>
<dbReference type="SMART" id="SM00184">
    <property type="entry name" value="RING"/>
    <property type="match status" value="1"/>
</dbReference>
<evidence type="ECO:0000256" key="5">
    <source>
        <dbReference type="SAM" id="MobiDB-lite"/>
    </source>
</evidence>
<feature type="signal peptide" evidence="6">
    <location>
        <begin position="1"/>
        <end position="28"/>
    </location>
</feature>
<dbReference type="STRING" id="1507870.A0A1V8TII7"/>
<keyword evidence="9" id="KW-1185">Reference proteome</keyword>
<feature type="region of interest" description="Disordered" evidence="5">
    <location>
        <begin position="361"/>
        <end position="405"/>
    </location>
</feature>
<dbReference type="InterPro" id="IPR001841">
    <property type="entry name" value="Znf_RING"/>
</dbReference>
<dbReference type="InterPro" id="IPR052788">
    <property type="entry name" value="RING-type_E3_ligase_ATL"/>
</dbReference>
<evidence type="ECO:0000256" key="4">
    <source>
        <dbReference type="PROSITE-ProRule" id="PRU00175"/>
    </source>
</evidence>
<evidence type="ECO:0000256" key="2">
    <source>
        <dbReference type="ARBA" id="ARBA00022771"/>
    </source>
</evidence>
<dbReference type="PROSITE" id="PS50089">
    <property type="entry name" value="ZF_RING_2"/>
    <property type="match status" value="1"/>
</dbReference>
<name>A0A1V8TII7_9PEZI</name>
<proteinExistence type="predicted"/>
<feature type="compositionally biased region" description="Acidic residues" evidence="5">
    <location>
        <begin position="371"/>
        <end position="397"/>
    </location>
</feature>
<comment type="caution">
    <text evidence="8">The sequence shown here is derived from an EMBL/GenBank/DDBJ whole genome shotgun (WGS) entry which is preliminary data.</text>
</comment>
<accession>A0A1V8TII7</accession>
<keyword evidence="6" id="KW-0732">Signal</keyword>
<organism evidence="8 9">
    <name type="scientific">Cryoendolithus antarcticus</name>
    <dbReference type="NCBI Taxonomy" id="1507870"/>
    <lineage>
        <taxon>Eukaryota</taxon>
        <taxon>Fungi</taxon>
        <taxon>Dikarya</taxon>
        <taxon>Ascomycota</taxon>
        <taxon>Pezizomycotina</taxon>
        <taxon>Dothideomycetes</taxon>
        <taxon>Dothideomycetidae</taxon>
        <taxon>Cladosporiales</taxon>
        <taxon>Cladosporiaceae</taxon>
        <taxon>Cryoendolithus</taxon>
    </lineage>
</organism>
<dbReference type="OrthoDB" id="3650892at2759"/>
<evidence type="ECO:0000256" key="1">
    <source>
        <dbReference type="ARBA" id="ARBA00022723"/>
    </source>
</evidence>
<evidence type="ECO:0000313" key="9">
    <source>
        <dbReference type="Proteomes" id="UP000192596"/>
    </source>
</evidence>
<dbReference type="PANTHER" id="PTHR45798:SF97">
    <property type="entry name" value="ALCOHOL-SENSITIVE RING FINGER PROTEIN 1"/>
    <property type="match status" value="1"/>
</dbReference>
<evidence type="ECO:0000256" key="3">
    <source>
        <dbReference type="ARBA" id="ARBA00022833"/>
    </source>
</evidence>
<dbReference type="InterPro" id="IPR013083">
    <property type="entry name" value="Znf_RING/FYVE/PHD"/>
</dbReference>
<dbReference type="EMBL" id="NAJO01000007">
    <property type="protein sequence ID" value="OQO11193.1"/>
    <property type="molecule type" value="Genomic_DNA"/>
</dbReference>
<dbReference type="SUPFAM" id="SSF57850">
    <property type="entry name" value="RING/U-box"/>
    <property type="match status" value="1"/>
</dbReference>
<sequence length="425" mass="47663">MTHVCLSILGEAASLLLRLISVVLRTLGNCIMTGPQDMATFTALPRRYKFLIDTPITRMAKLPPTCKASLDCAICIEQLTDEREPVVLHKTHVFCKNCIITWLREHNSCPSCRRAIYSHLSYHNQKLWPRIDAILSINVKGLTEGVVLDESEIVTIFADFTGQLSRLEVLICESQVPLKRSDLKIEHEWIRTTGDALYGWREFMYLQAPQRVIWTTYDFPSALRRTVPSHDSMQVVRVSAGRSMGALHNTIDVECQRQPNSYSREWPTHIAIHPLFSRVRSVLKRAIAETRGSEGEARRYNAYLLEAVWAYVPILSQRAEEGHLDALAMQRCMTTLVTAVVEAEIRHARIVAQIEGPHGLVNRRYKGAPADDFESDVQTEEDNDEETGNGDESDSDSGSDITDAAVEELAELAISAGDVTAMVAT</sequence>
<feature type="chain" id="PRO_5012144685" description="RING-type domain-containing protein" evidence="6">
    <location>
        <begin position="29"/>
        <end position="425"/>
    </location>
</feature>
<keyword evidence="1" id="KW-0479">Metal-binding</keyword>
<dbReference type="PANTHER" id="PTHR45798">
    <property type="entry name" value="RING-H2 FINGER PROTEIN ATL61-RELATED-RELATED"/>
    <property type="match status" value="1"/>
</dbReference>
<evidence type="ECO:0000256" key="6">
    <source>
        <dbReference type="SAM" id="SignalP"/>
    </source>
</evidence>
<dbReference type="Proteomes" id="UP000192596">
    <property type="component" value="Unassembled WGS sequence"/>
</dbReference>
<dbReference type="Pfam" id="PF13639">
    <property type="entry name" value="zf-RING_2"/>
    <property type="match status" value="1"/>
</dbReference>
<keyword evidence="2 4" id="KW-0863">Zinc-finger</keyword>
<gene>
    <name evidence="8" type="ORF">B0A48_05449</name>
</gene>
<evidence type="ECO:0000259" key="7">
    <source>
        <dbReference type="PROSITE" id="PS50089"/>
    </source>
</evidence>
<dbReference type="GO" id="GO:0008270">
    <property type="term" value="F:zinc ion binding"/>
    <property type="evidence" value="ECO:0007669"/>
    <property type="project" value="UniProtKB-KW"/>
</dbReference>